<evidence type="ECO:0000256" key="2">
    <source>
        <dbReference type="ARBA" id="ARBA00011900"/>
    </source>
</evidence>
<dbReference type="RefSeq" id="WP_032579206.1">
    <property type="nucleotide sequence ID" value="NZ_LIDT01000012.1"/>
</dbReference>
<evidence type="ECO:0000256" key="6">
    <source>
        <dbReference type="ARBA" id="ARBA00047942"/>
    </source>
</evidence>
<dbReference type="InterPro" id="IPR002941">
    <property type="entry name" value="DNA_methylase_N4/N6"/>
</dbReference>
<gene>
    <name evidence="9" type="ORF">AC094_12030</name>
</gene>
<dbReference type="PROSITE" id="PS00092">
    <property type="entry name" value="N6_MTASE"/>
    <property type="match status" value="1"/>
</dbReference>
<dbReference type="InterPro" id="IPR029063">
    <property type="entry name" value="SAM-dependent_MTases_sf"/>
</dbReference>
<dbReference type="InterPro" id="IPR002052">
    <property type="entry name" value="DNA_methylase_N6_adenine_CS"/>
</dbReference>
<dbReference type="Proteomes" id="UP000093197">
    <property type="component" value="Unassembled WGS sequence"/>
</dbReference>
<keyword evidence="4 9" id="KW-0808">Transferase</keyword>
<dbReference type="PRINTS" id="PR00506">
    <property type="entry name" value="D21N6MTFRASE"/>
</dbReference>
<dbReference type="SUPFAM" id="SSF53335">
    <property type="entry name" value="S-adenosyl-L-methionine-dependent methyltransferases"/>
    <property type="match status" value="1"/>
</dbReference>
<dbReference type="GO" id="GO:0008170">
    <property type="term" value="F:N-methyltransferase activity"/>
    <property type="evidence" value="ECO:0007669"/>
    <property type="project" value="InterPro"/>
</dbReference>
<keyword evidence="3 9" id="KW-0489">Methyltransferase</keyword>
<comment type="catalytic activity">
    <reaction evidence="6">
        <text>a 2'-deoxyadenosine in DNA + S-adenosyl-L-methionine = an N(6)-methyl-2'-deoxyadenosine in DNA + S-adenosyl-L-homocysteine + H(+)</text>
        <dbReference type="Rhea" id="RHEA:15197"/>
        <dbReference type="Rhea" id="RHEA-COMP:12418"/>
        <dbReference type="Rhea" id="RHEA-COMP:12419"/>
        <dbReference type="ChEBI" id="CHEBI:15378"/>
        <dbReference type="ChEBI" id="CHEBI:57856"/>
        <dbReference type="ChEBI" id="CHEBI:59789"/>
        <dbReference type="ChEBI" id="CHEBI:90615"/>
        <dbReference type="ChEBI" id="CHEBI:90616"/>
        <dbReference type="EC" id="2.1.1.72"/>
    </reaction>
</comment>
<organism evidence="9 10">
    <name type="scientific">Bacteroides fragilis</name>
    <dbReference type="NCBI Taxonomy" id="817"/>
    <lineage>
        <taxon>Bacteria</taxon>
        <taxon>Pseudomonadati</taxon>
        <taxon>Bacteroidota</taxon>
        <taxon>Bacteroidia</taxon>
        <taxon>Bacteroidales</taxon>
        <taxon>Bacteroidaceae</taxon>
        <taxon>Bacteroides</taxon>
    </lineage>
</organism>
<feature type="compositionally biased region" description="Polar residues" evidence="7">
    <location>
        <begin position="632"/>
        <end position="645"/>
    </location>
</feature>
<protein>
    <recommendedName>
        <fullName evidence="2">site-specific DNA-methyltransferase (adenine-specific)</fullName>
        <ecNumber evidence="2">2.1.1.72</ecNumber>
    </recommendedName>
</protein>
<evidence type="ECO:0000256" key="3">
    <source>
        <dbReference type="ARBA" id="ARBA00022603"/>
    </source>
</evidence>
<evidence type="ECO:0000256" key="1">
    <source>
        <dbReference type="ARBA" id="ARBA00006594"/>
    </source>
</evidence>
<feature type="domain" description="DNA methylase N-4/N-6" evidence="8">
    <location>
        <begin position="96"/>
        <end position="442"/>
    </location>
</feature>
<feature type="region of interest" description="Disordered" evidence="7">
    <location>
        <begin position="628"/>
        <end position="652"/>
    </location>
</feature>
<comment type="caution">
    <text evidence="9">The sequence shown here is derived from an EMBL/GenBank/DDBJ whole genome shotgun (WGS) entry which is preliminary data.</text>
</comment>
<dbReference type="InterPro" id="IPR002295">
    <property type="entry name" value="N4/N6-MTase_EcoPI_Mod-like"/>
</dbReference>
<evidence type="ECO:0000256" key="4">
    <source>
        <dbReference type="ARBA" id="ARBA00022679"/>
    </source>
</evidence>
<reference evidence="9 10" key="1">
    <citation type="journal article" date="2016" name="PLoS ONE">
        <title>Genomic Diversity of Enterotoxigenic Strains of Bacteroides fragilis.</title>
        <authorList>
            <person name="Pierce J.V."/>
            <person name="Bernstein H.D."/>
        </authorList>
    </citation>
    <scope>NUCLEOTIDE SEQUENCE [LARGE SCALE GENOMIC DNA]</scope>
    <source>
        <strain evidence="9 10">20793-3</strain>
    </source>
</reference>
<dbReference type="EC" id="2.1.1.72" evidence="2"/>
<evidence type="ECO:0000256" key="5">
    <source>
        <dbReference type="ARBA" id="ARBA00022691"/>
    </source>
</evidence>
<keyword evidence="5" id="KW-0949">S-adenosyl-L-methionine</keyword>
<evidence type="ECO:0000256" key="7">
    <source>
        <dbReference type="SAM" id="MobiDB-lite"/>
    </source>
</evidence>
<dbReference type="Gene3D" id="3.40.50.150">
    <property type="entry name" value="Vaccinia Virus protein VP39"/>
    <property type="match status" value="1"/>
</dbReference>
<name>A0A853PWV6_BACFG</name>
<comment type="similarity">
    <text evidence="1">Belongs to the N(4)/N(6)-methyltransferase family.</text>
</comment>
<dbReference type="Pfam" id="PF01555">
    <property type="entry name" value="N6_N4_Mtase"/>
    <property type="match status" value="1"/>
</dbReference>
<evidence type="ECO:0000259" key="8">
    <source>
        <dbReference type="Pfam" id="PF01555"/>
    </source>
</evidence>
<dbReference type="EMBL" id="LIDT01000012">
    <property type="protein sequence ID" value="OCR34356.1"/>
    <property type="molecule type" value="Genomic_DNA"/>
</dbReference>
<dbReference type="GO" id="GO:0003677">
    <property type="term" value="F:DNA binding"/>
    <property type="evidence" value="ECO:0007669"/>
    <property type="project" value="InterPro"/>
</dbReference>
<dbReference type="GO" id="GO:0009007">
    <property type="term" value="F:site-specific DNA-methyltransferase (adenine-specific) activity"/>
    <property type="evidence" value="ECO:0007669"/>
    <property type="project" value="UniProtKB-EC"/>
</dbReference>
<proteinExistence type="inferred from homology"/>
<accession>A0A853PWV6</accession>
<sequence>MNKKELYNKILQLDDLTNEEKSELLGLLRKQKKYGLVWEDKPEDVEERLREELPVLVEDTAKALISTETDAPNHTLIEGDNLEALTALAYTHEGKIDVIYIDPPYNTGKNDFVYNDSFVDSEDAFRHSKWLSFMHKRLRIAKRLLSEDGIIFIQVDDNEYANLKLLCDEILGEKNALGPIIQNKLNAKNDTLNIQKNHEYILCYRNRIKTDKRTSKEIPILQNISYVKKEAYKEQDKFYYLNDTITTRGEGGTLRKRPNLGYSFYVNPNTLDFKTVRDYDSTNIPSYTDETQVYKDNQDIIAEGYSVIIRPPRVRNELGVWTWDMKKANAEKENLVVINNRNGYSIKKRTFVDEADVVLRDSKYWYEKTSIGNSRSIIEFSTNDGSNTFNNVFSHTVKFNNPKNLELIIYLINLFYRKNITTLDFFAGSGTTLHATMQLNAEDGGHRKCILVTNNENNICEEVTYKRNKRVINGYTTPRGEEVPGLKNNTLRYYRTSFVGRSRSMKNMRQLMSLSTDMLCIKEDLYTEQPKFGEQPTYKNVFRYFDNGRKRMMVIYREEAVQQLVELIQKTDYEGKMLVYVFSPSEDPWEGEFEEVQDRVQLCALPQAIYNAYRRILPKKKDEFVGADETKATGQANVTDGTLNFDNEEELQ</sequence>
<evidence type="ECO:0000313" key="9">
    <source>
        <dbReference type="EMBL" id="OCR34356.1"/>
    </source>
</evidence>
<dbReference type="GO" id="GO:0032259">
    <property type="term" value="P:methylation"/>
    <property type="evidence" value="ECO:0007669"/>
    <property type="project" value="UniProtKB-KW"/>
</dbReference>
<dbReference type="AlphaFoldDB" id="A0A853PWV6"/>
<evidence type="ECO:0000313" key="10">
    <source>
        <dbReference type="Proteomes" id="UP000093197"/>
    </source>
</evidence>